<organism evidence="2 3">
    <name type="scientific">Reichenbachiella agarivorans</name>
    <dbReference type="NCBI Taxonomy" id="2979464"/>
    <lineage>
        <taxon>Bacteria</taxon>
        <taxon>Pseudomonadati</taxon>
        <taxon>Bacteroidota</taxon>
        <taxon>Cytophagia</taxon>
        <taxon>Cytophagales</taxon>
        <taxon>Reichenbachiellaceae</taxon>
        <taxon>Reichenbachiella</taxon>
    </lineage>
</organism>
<feature type="chain" id="PRO_5045465324" description="CVNH domain-containing protein" evidence="1">
    <location>
        <begin position="20"/>
        <end position="166"/>
    </location>
</feature>
<evidence type="ECO:0008006" key="4">
    <source>
        <dbReference type="Google" id="ProtNLM"/>
    </source>
</evidence>
<dbReference type="Proteomes" id="UP001065174">
    <property type="component" value="Chromosome"/>
</dbReference>
<proteinExistence type="predicted"/>
<evidence type="ECO:0000313" key="2">
    <source>
        <dbReference type="EMBL" id="UXP32922.1"/>
    </source>
</evidence>
<sequence>MKHTTYLLLLALLFTTLWSGCEDPEGACETKISVGGSQYIYSCRNKSYDEGCNSGSASEAVFHEGKDCQSLGYQFQETTDAWFYSEDETRKPGANGAFKSDKNTRSGADCNGGYNGPEFDIQIDSQCQTAYIYTCSGAQEGVDAACAIYKAWQKENSSIPNCPYCN</sequence>
<evidence type="ECO:0000313" key="3">
    <source>
        <dbReference type="Proteomes" id="UP001065174"/>
    </source>
</evidence>
<name>A0ABY6CQZ5_9BACT</name>
<feature type="signal peptide" evidence="1">
    <location>
        <begin position="1"/>
        <end position="19"/>
    </location>
</feature>
<keyword evidence="3" id="KW-1185">Reference proteome</keyword>
<evidence type="ECO:0000256" key="1">
    <source>
        <dbReference type="SAM" id="SignalP"/>
    </source>
</evidence>
<accession>A0ABY6CQZ5</accession>
<dbReference type="PROSITE" id="PS51257">
    <property type="entry name" value="PROKAR_LIPOPROTEIN"/>
    <property type="match status" value="1"/>
</dbReference>
<dbReference type="RefSeq" id="WP_262310354.1">
    <property type="nucleotide sequence ID" value="NZ_CP106679.1"/>
</dbReference>
<keyword evidence="1" id="KW-0732">Signal</keyword>
<dbReference type="EMBL" id="CP106679">
    <property type="protein sequence ID" value="UXP32922.1"/>
    <property type="molecule type" value="Genomic_DNA"/>
</dbReference>
<gene>
    <name evidence="2" type="ORF">N6H18_03000</name>
</gene>
<protein>
    <recommendedName>
        <fullName evidence="4">CVNH domain-containing protein</fullName>
    </recommendedName>
</protein>
<reference evidence="2" key="1">
    <citation type="submission" date="2022-09" db="EMBL/GenBank/DDBJ databases">
        <title>Comparative genomics and taxonomic characterization of three novel marine species of genus Reichenbachiella exhibiting antioxidant and polysaccharide degradation activities.</title>
        <authorList>
            <person name="Muhammad N."/>
            <person name="Lee Y.-J."/>
            <person name="Ko J."/>
            <person name="Kim S.-G."/>
        </authorList>
    </citation>
    <scope>NUCLEOTIDE SEQUENCE</scope>
    <source>
        <strain evidence="2">BKB1-1</strain>
    </source>
</reference>